<reference evidence="10" key="1">
    <citation type="submission" date="2023-10" db="EMBL/GenBank/DDBJ databases">
        <title>Chromosome-level genome of the transformable northern wattle, Acacia crassicarpa.</title>
        <authorList>
            <person name="Massaro I."/>
            <person name="Sinha N.R."/>
            <person name="Poethig S."/>
            <person name="Leichty A.R."/>
        </authorList>
    </citation>
    <scope>NUCLEOTIDE SEQUENCE</scope>
    <source>
        <strain evidence="10">Acra3RX</strain>
        <tissue evidence="10">Leaf</tissue>
    </source>
</reference>
<dbReference type="GO" id="GO:0045087">
    <property type="term" value="P:innate immune response"/>
    <property type="evidence" value="ECO:0007669"/>
    <property type="project" value="InterPro"/>
</dbReference>
<feature type="domain" description="LYK3/RLK10-like LysM" evidence="9">
    <location>
        <begin position="164"/>
        <end position="207"/>
    </location>
</feature>
<comment type="subcellular location">
    <subcellularLocation>
        <location evidence="1">Cell membrane</location>
        <topology evidence="1">Single-pass membrane protein</topology>
    </subcellularLocation>
</comment>
<evidence type="ECO:0000259" key="9">
    <source>
        <dbReference type="Pfam" id="PF23577"/>
    </source>
</evidence>
<keyword evidence="3" id="KW-0812">Transmembrane</keyword>
<evidence type="ECO:0000256" key="5">
    <source>
        <dbReference type="ARBA" id="ARBA00022989"/>
    </source>
</evidence>
<accession>A0AAE1JXS4</accession>
<keyword evidence="11" id="KW-1185">Reference proteome</keyword>
<keyword evidence="7" id="KW-1015">Disulfide bond</keyword>
<dbReference type="GO" id="GO:0005886">
    <property type="term" value="C:plasma membrane"/>
    <property type="evidence" value="ECO:0007669"/>
    <property type="project" value="UniProtKB-SubCell"/>
</dbReference>
<evidence type="ECO:0000256" key="3">
    <source>
        <dbReference type="ARBA" id="ARBA00022692"/>
    </source>
</evidence>
<dbReference type="PANTHER" id="PTHR46204:SF30">
    <property type="entry name" value="CHITIN ELICITOR RECEPTOR KINASE 1"/>
    <property type="match status" value="1"/>
</dbReference>
<dbReference type="Proteomes" id="UP001293593">
    <property type="component" value="Unassembled WGS sequence"/>
</dbReference>
<evidence type="ECO:0000256" key="4">
    <source>
        <dbReference type="ARBA" id="ARBA00022729"/>
    </source>
</evidence>
<dbReference type="PANTHER" id="PTHR46204">
    <property type="entry name" value="CHITIN ELICITOR RECEPTOR KINASE 1-RELATED"/>
    <property type="match status" value="1"/>
</dbReference>
<evidence type="ECO:0000313" key="11">
    <source>
        <dbReference type="Proteomes" id="UP001293593"/>
    </source>
</evidence>
<dbReference type="InterPro" id="IPR057097">
    <property type="entry name" value="LysM_RLK3/10"/>
</dbReference>
<evidence type="ECO:0000256" key="7">
    <source>
        <dbReference type="ARBA" id="ARBA00023157"/>
    </source>
</evidence>
<sequence length="216" mass="24093">MEPRCGFLAFFFILFFASVFPSAESSCSKGCDLALASYYVLSGSSLSFIAKQMRSKIVTDESAIVSYNKDQTANKFYVQSTKRINIPFPCDCIEGEFLGHVFQHEINHGDTYETVAESYYSNLVTVESLRKFNGDTIPERGTLNVTVNCSCGDSQVSKLYGLFITWPLRYEDTLESIADSENLDAGLLQKYNPGVNFSQGSGLVYIPSKGRFCFCF</sequence>
<gene>
    <name evidence="10" type="ORF">QN277_019002</name>
</gene>
<dbReference type="InterPro" id="IPR044812">
    <property type="entry name" value="CERK1/LYK3-like"/>
</dbReference>
<feature type="chain" id="PRO_5041965033" description="LYK3/RLK10-like LysM domain-containing protein" evidence="8">
    <location>
        <begin position="26"/>
        <end position="216"/>
    </location>
</feature>
<dbReference type="AlphaFoldDB" id="A0AAE1JXS4"/>
<evidence type="ECO:0000256" key="1">
    <source>
        <dbReference type="ARBA" id="ARBA00004162"/>
    </source>
</evidence>
<dbReference type="Pfam" id="PF23577">
    <property type="entry name" value="LysM_RLK"/>
    <property type="match status" value="1"/>
</dbReference>
<keyword evidence="6" id="KW-0472">Membrane</keyword>
<organism evidence="10 11">
    <name type="scientific">Acacia crassicarpa</name>
    <name type="common">northern wattle</name>
    <dbReference type="NCBI Taxonomy" id="499986"/>
    <lineage>
        <taxon>Eukaryota</taxon>
        <taxon>Viridiplantae</taxon>
        <taxon>Streptophyta</taxon>
        <taxon>Embryophyta</taxon>
        <taxon>Tracheophyta</taxon>
        <taxon>Spermatophyta</taxon>
        <taxon>Magnoliopsida</taxon>
        <taxon>eudicotyledons</taxon>
        <taxon>Gunneridae</taxon>
        <taxon>Pentapetalae</taxon>
        <taxon>rosids</taxon>
        <taxon>fabids</taxon>
        <taxon>Fabales</taxon>
        <taxon>Fabaceae</taxon>
        <taxon>Caesalpinioideae</taxon>
        <taxon>mimosoid clade</taxon>
        <taxon>Acacieae</taxon>
        <taxon>Acacia</taxon>
    </lineage>
</organism>
<protein>
    <recommendedName>
        <fullName evidence="9">LYK3/RLK10-like LysM domain-containing protein</fullName>
    </recommendedName>
</protein>
<evidence type="ECO:0000256" key="8">
    <source>
        <dbReference type="SAM" id="SignalP"/>
    </source>
</evidence>
<feature type="signal peptide" evidence="8">
    <location>
        <begin position="1"/>
        <end position="25"/>
    </location>
</feature>
<keyword evidence="2" id="KW-1003">Cell membrane</keyword>
<proteinExistence type="predicted"/>
<evidence type="ECO:0000313" key="10">
    <source>
        <dbReference type="EMBL" id="KAK4275999.1"/>
    </source>
</evidence>
<dbReference type="EMBL" id="JAWXYG010000004">
    <property type="protein sequence ID" value="KAK4275999.1"/>
    <property type="molecule type" value="Genomic_DNA"/>
</dbReference>
<keyword evidence="4 8" id="KW-0732">Signal</keyword>
<dbReference type="GO" id="GO:0019199">
    <property type="term" value="F:transmembrane receptor protein kinase activity"/>
    <property type="evidence" value="ECO:0007669"/>
    <property type="project" value="InterPro"/>
</dbReference>
<evidence type="ECO:0000256" key="2">
    <source>
        <dbReference type="ARBA" id="ARBA00022475"/>
    </source>
</evidence>
<keyword evidence="5" id="KW-1133">Transmembrane helix</keyword>
<comment type="caution">
    <text evidence="10">The sequence shown here is derived from an EMBL/GenBank/DDBJ whole genome shotgun (WGS) entry which is preliminary data.</text>
</comment>
<evidence type="ECO:0000256" key="6">
    <source>
        <dbReference type="ARBA" id="ARBA00023136"/>
    </source>
</evidence>
<name>A0AAE1JXS4_9FABA</name>